<dbReference type="EMBL" id="UFXP01000002">
    <property type="protein sequence ID" value="STD79102.1"/>
    <property type="molecule type" value="Genomic_DNA"/>
</dbReference>
<organism evidence="2 3">
    <name type="scientific">Corynebacterium minutissimum</name>
    <dbReference type="NCBI Taxonomy" id="38301"/>
    <lineage>
        <taxon>Bacteria</taxon>
        <taxon>Bacillati</taxon>
        <taxon>Actinomycetota</taxon>
        <taxon>Actinomycetes</taxon>
        <taxon>Mycobacteriales</taxon>
        <taxon>Corynebacteriaceae</taxon>
        <taxon>Corynebacterium</taxon>
    </lineage>
</organism>
<sequence>MQHVVNINLHPVGPRGVRNSLVQHSFRGARTLRPRGGLPAEDFPASEVGDYPIFRRPRNHAGMTVDTYPAPAEHINGGAEVFHRGRIPLRKGDIEIDGEKTPATRNGRGCPKLP</sequence>
<feature type="region of interest" description="Disordered" evidence="1">
    <location>
        <begin position="93"/>
        <end position="114"/>
    </location>
</feature>
<evidence type="ECO:0000256" key="1">
    <source>
        <dbReference type="SAM" id="MobiDB-lite"/>
    </source>
</evidence>
<protein>
    <submittedName>
        <fullName evidence="2">Uncharacterized protein</fullName>
    </submittedName>
</protein>
<dbReference type="Proteomes" id="UP000254287">
    <property type="component" value="Unassembled WGS sequence"/>
</dbReference>
<gene>
    <name evidence="2" type="ORF">NCTC10289_02621</name>
</gene>
<evidence type="ECO:0000313" key="2">
    <source>
        <dbReference type="EMBL" id="STD79102.1"/>
    </source>
</evidence>
<proteinExistence type="predicted"/>
<evidence type="ECO:0000313" key="3">
    <source>
        <dbReference type="Proteomes" id="UP000254287"/>
    </source>
</evidence>
<reference evidence="2 3" key="1">
    <citation type="submission" date="2018-06" db="EMBL/GenBank/DDBJ databases">
        <authorList>
            <consortium name="Pathogen Informatics"/>
            <person name="Doyle S."/>
        </authorList>
    </citation>
    <scope>NUCLEOTIDE SEQUENCE [LARGE SCALE GENOMIC DNA]</scope>
    <source>
        <strain evidence="2 3">NCTC10289</strain>
    </source>
</reference>
<accession>A0A376GYF3</accession>
<name>A0A376GYF3_9CORY</name>
<feature type="compositionally biased region" description="Basic and acidic residues" evidence="1">
    <location>
        <begin position="93"/>
        <end position="102"/>
    </location>
</feature>
<dbReference type="AlphaFoldDB" id="A0A376GYF3"/>